<sequence>MSFNVNRSDSVMRIYVGLFWFYSHPPTTLLAEVAEHVQKGVDKVVAATPALGGVFREGTPVRVEYTADSKVPVTSIEVPYTYTEMERDGFNQEKYPQLFDHVPNITPEIEGLPVFRVWVFGLSCGGVVVATATHHILGDAMAASDIATSIGRACVDSEYEPPAMWSSREQQGEVLRASLKGDEVVDDSYIKHLRQIVPNSGSTLQTQGRVGSYQLALRAESLRRLKELAVLGGKDGDEVCSTNDMVVALFWRAHTRALISHGSTSGFTYTGGPKDLRRALGITNHLGNLVVLCPVFATKSFVLDHGLVPVARLIRKHTQNGSAAGLLQFIKFMESGAPDILSTLGATDSPSTAFSNMARMPLRQVDFGLGELGTVQLRSFCTAYIIHALDDGAGGFLANICLPASMMAAFANDEEFMSYAEQVY</sequence>
<dbReference type="EMBL" id="JANBUP010001219">
    <property type="protein sequence ID" value="KAJ2807319.1"/>
    <property type="molecule type" value="Genomic_DNA"/>
</dbReference>
<name>A0ACC1LFB6_9FUNG</name>
<protein>
    <submittedName>
        <fullName evidence="1">Uncharacterized protein</fullName>
    </submittedName>
</protein>
<comment type="caution">
    <text evidence="1">The sequence shown here is derived from an EMBL/GenBank/DDBJ whole genome shotgun (WGS) entry which is preliminary data.</text>
</comment>
<dbReference type="Proteomes" id="UP001140096">
    <property type="component" value="Unassembled WGS sequence"/>
</dbReference>
<proteinExistence type="predicted"/>
<evidence type="ECO:0000313" key="2">
    <source>
        <dbReference type="Proteomes" id="UP001140096"/>
    </source>
</evidence>
<gene>
    <name evidence="1" type="ORF">H4S07_003611</name>
</gene>
<keyword evidence="2" id="KW-1185">Reference proteome</keyword>
<evidence type="ECO:0000313" key="1">
    <source>
        <dbReference type="EMBL" id="KAJ2807319.1"/>
    </source>
</evidence>
<reference evidence="1" key="1">
    <citation type="submission" date="2022-07" db="EMBL/GenBank/DDBJ databases">
        <title>Phylogenomic reconstructions and comparative analyses of Kickxellomycotina fungi.</title>
        <authorList>
            <person name="Reynolds N.K."/>
            <person name="Stajich J.E."/>
            <person name="Barry K."/>
            <person name="Grigoriev I.V."/>
            <person name="Crous P."/>
            <person name="Smith M.E."/>
        </authorList>
    </citation>
    <scope>NUCLEOTIDE SEQUENCE</scope>
    <source>
        <strain evidence="1">CBS 102833</strain>
    </source>
</reference>
<accession>A0ACC1LFB6</accession>
<organism evidence="1 2">
    <name type="scientific">Coemansia furcata</name>
    <dbReference type="NCBI Taxonomy" id="417177"/>
    <lineage>
        <taxon>Eukaryota</taxon>
        <taxon>Fungi</taxon>
        <taxon>Fungi incertae sedis</taxon>
        <taxon>Zoopagomycota</taxon>
        <taxon>Kickxellomycotina</taxon>
        <taxon>Kickxellomycetes</taxon>
        <taxon>Kickxellales</taxon>
        <taxon>Kickxellaceae</taxon>
        <taxon>Coemansia</taxon>
    </lineage>
</organism>